<sequence>MPRTPGPTIRRWQLGNELREAREAARVSIRAAAAEIEVQASTLSKIEGGKQAIKGTYVKLLAPMFGISRDERERLLALAEEANKPGWWVSYGKLVPDWFRLFLGYESDASEQMTYESELVPGLLQDSDYARAVALAAKPDSTDNELDKQVELRRERQQRITGDDPPTVHAVLNEAVLLRKVGGADVMRNQLEHLTSLAKLPHVTVQVLPFDVGAHPAMTAPFHMLGFADVPGMNTVYLENGRGALYLEKPDDLARYRTMFDQLTRLALNPQASLKEIARVMSNL</sequence>
<evidence type="ECO:0000313" key="2">
    <source>
        <dbReference type="EMBL" id="TCO41649.1"/>
    </source>
</evidence>
<dbReference type="InterPro" id="IPR010982">
    <property type="entry name" value="Lambda_DNA-bd_dom_sf"/>
</dbReference>
<dbReference type="Proteomes" id="UP000295680">
    <property type="component" value="Unassembled WGS sequence"/>
</dbReference>
<accession>A0A4R2ID04</accession>
<dbReference type="RefSeq" id="WP_132126536.1">
    <property type="nucleotide sequence ID" value="NZ_SLWS01000039.1"/>
</dbReference>
<dbReference type="SMART" id="SM00530">
    <property type="entry name" value="HTH_XRE"/>
    <property type="match status" value="1"/>
</dbReference>
<protein>
    <submittedName>
        <fullName evidence="2">Helix-turn-helix protein</fullName>
    </submittedName>
</protein>
<dbReference type="CDD" id="cd00093">
    <property type="entry name" value="HTH_XRE"/>
    <property type="match status" value="1"/>
</dbReference>
<keyword evidence="3" id="KW-1185">Reference proteome</keyword>
<name>A0A4R2ID04_9PSEU</name>
<evidence type="ECO:0000313" key="3">
    <source>
        <dbReference type="Proteomes" id="UP000295680"/>
    </source>
</evidence>
<dbReference type="GO" id="GO:0003677">
    <property type="term" value="F:DNA binding"/>
    <property type="evidence" value="ECO:0007669"/>
    <property type="project" value="InterPro"/>
</dbReference>
<dbReference type="PROSITE" id="PS50943">
    <property type="entry name" value="HTH_CROC1"/>
    <property type="match status" value="1"/>
</dbReference>
<dbReference type="InterPro" id="IPR001387">
    <property type="entry name" value="Cro/C1-type_HTH"/>
</dbReference>
<dbReference type="EMBL" id="SLWS01000039">
    <property type="protein sequence ID" value="TCO41649.1"/>
    <property type="molecule type" value="Genomic_DNA"/>
</dbReference>
<dbReference type="Pfam" id="PF13560">
    <property type="entry name" value="HTH_31"/>
    <property type="match status" value="1"/>
</dbReference>
<dbReference type="Gene3D" id="1.10.260.40">
    <property type="entry name" value="lambda repressor-like DNA-binding domains"/>
    <property type="match status" value="1"/>
</dbReference>
<evidence type="ECO:0000259" key="1">
    <source>
        <dbReference type="PROSITE" id="PS50943"/>
    </source>
</evidence>
<organism evidence="2 3">
    <name type="scientific">Actinocrispum wychmicini</name>
    <dbReference type="NCBI Taxonomy" id="1213861"/>
    <lineage>
        <taxon>Bacteria</taxon>
        <taxon>Bacillati</taxon>
        <taxon>Actinomycetota</taxon>
        <taxon>Actinomycetes</taxon>
        <taxon>Pseudonocardiales</taxon>
        <taxon>Pseudonocardiaceae</taxon>
        <taxon>Actinocrispum</taxon>
    </lineage>
</organism>
<proteinExistence type="predicted"/>
<dbReference type="SUPFAM" id="SSF47413">
    <property type="entry name" value="lambda repressor-like DNA-binding domains"/>
    <property type="match status" value="1"/>
</dbReference>
<comment type="caution">
    <text evidence="2">The sequence shown here is derived from an EMBL/GenBank/DDBJ whole genome shotgun (WGS) entry which is preliminary data.</text>
</comment>
<dbReference type="Pfam" id="PF19054">
    <property type="entry name" value="DUF5753"/>
    <property type="match status" value="1"/>
</dbReference>
<dbReference type="OrthoDB" id="4285266at2"/>
<dbReference type="InterPro" id="IPR043917">
    <property type="entry name" value="DUF5753"/>
</dbReference>
<dbReference type="AlphaFoldDB" id="A0A4R2ID04"/>
<gene>
    <name evidence="2" type="ORF">EV192_1392</name>
</gene>
<feature type="domain" description="HTH cro/C1-type" evidence="1">
    <location>
        <begin position="18"/>
        <end position="72"/>
    </location>
</feature>
<reference evidence="2 3" key="1">
    <citation type="submission" date="2019-03" db="EMBL/GenBank/DDBJ databases">
        <title>Genomic Encyclopedia of Type Strains, Phase IV (KMG-IV): sequencing the most valuable type-strain genomes for metagenomic binning, comparative biology and taxonomic classification.</title>
        <authorList>
            <person name="Goeker M."/>
        </authorList>
    </citation>
    <scope>NUCLEOTIDE SEQUENCE [LARGE SCALE GENOMIC DNA]</scope>
    <source>
        <strain evidence="2 3">DSM 45934</strain>
    </source>
</reference>